<dbReference type="Gene3D" id="1.10.287.130">
    <property type="match status" value="1"/>
</dbReference>
<accession>A0A4V6RRS3</accession>
<dbReference type="InterPro" id="IPR036890">
    <property type="entry name" value="HATPase_C_sf"/>
</dbReference>
<dbReference type="OrthoDB" id="1046984at2"/>
<feature type="domain" description="Response regulatory" evidence="7">
    <location>
        <begin position="621"/>
        <end position="735"/>
    </location>
</feature>
<dbReference type="InterPro" id="IPR004358">
    <property type="entry name" value="Sig_transdc_His_kin-like_C"/>
</dbReference>
<dbReference type="InterPro" id="IPR001789">
    <property type="entry name" value="Sig_transdc_resp-reg_receiver"/>
</dbReference>
<keyword evidence="5" id="KW-0732">Signal</keyword>
<dbReference type="EC" id="2.7.13.3" evidence="2"/>
<evidence type="ECO:0000256" key="3">
    <source>
        <dbReference type="ARBA" id="ARBA00022553"/>
    </source>
</evidence>
<dbReference type="PRINTS" id="PR00344">
    <property type="entry name" value="BCTRLSENSOR"/>
</dbReference>
<dbReference type="Gene3D" id="3.30.565.10">
    <property type="entry name" value="Histidine kinase-like ATPase, C-terminal domain"/>
    <property type="match status" value="1"/>
</dbReference>
<dbReference type="Proteomes" id="UP000305939">
    <property type="component" value="Unassembled WGS sequence"/>
</dbReference>
<evidence type="ECO:0000256" key="2">
    <source>
        <dbReference type="ARBA" id="ARBA00012438"/>
    </source>
</evidence>
<dbReference type="EMBL" id="SSMC01000003">
    <property type="protein sequence ID" value="THD66354.1"/>
    <property type="molecule type" value="Genomic_DNA"/>
</dbReference>
<dbReference type="InterPro" id="IPR036097">
    <property type="entry name" value="HisK_dim/P_sf"/>
</dbReference>
<reference evidence="8 9" key="1">
    <citation type="submission" date="2019-04" db="EMBL/GenBank/DDBJ databases">
        <title>Draft genome sequence of Robertkochia marina CC-AMO-30D.</title>
        <authorList>
            <person name="Hameed A."/>
            <person name="Lin S.-Y."/>
            <person name="Shahina M."/>
            <person name="Lai W.-A."/>
            <person name="Young C.-C."/>
        </authorList>
    </citation>
    <scope>NUCLEOTIDE SEQUENCE [LARGE SCALE GENOMIC DNA]</scope>
    <source>
        <strain evidence="8 9">CC-AMO-30D</strain>
    </source>
</reference>
<dbReference type="SUPFAM" id="SSF48452">
    <property type="entry name" value="TPR-like"/>
    <property type="match status" value="1"/>
</dbReference>
<organism evidence="8 9">
    <name type="scientific">Robertkochia marina</name>
    <dbReference type="NCBI Taxonomy" id="1227945"/>
    <lineage>
        <taxon>Bacteria</taxon>
        <taxon>Pseudomonadati</taxon>
        <taxon>Bacteroidota</taxon>
        <taxon>Flavobacteriia</taxon>
        <taxon>Flavobacteriales</taxon>
        <taxon>Flavobacteriaceae</taxon>
        <taxon>Robertkochia</taxon>
    </lineage>
</organism>
<evidence type="ECO:0000256" key="4">
    <source>
        <dbReference type="PROSITE-ProRule" id="PRU00169"/>
    </source>
</evidence>
<dbReference type="InterPro" id="IPR003661">
    <property type="entry name" value="HisK_dim/P_dom"/>
</dbReference>
<proteinExistence type="predicted"/>
<dbReference type="SMART" id="SM00448">
    <property type="entry name" value="REC"/>
    <property type="match status" value="1"/>
</dbReference>
<dbReference type="InterPro" id="IPR011990">
    <property type="entry name" value="TPR-like_helical_dom_sf"/>
</dbReference>
<dbReference type="InterPro" id="IPR011006">
    <property type="entry name" value="CheY-like_superfamily"/>
</dbReference>
<evidence type="ECO:0000259" key="7">
    <source>
        <dbReference type="PROSITE" id="PS50110"/>
    </source>
</evidence>
<keyword evidence="3 4" id="KW-0597">Phosphoprotein</keyword>
<feature type="domain" description="Histidine kinase" evidence="6">
    <location>
        <begin position="371"/>
        <end position="592"/>
    </location>
</feature>
<dbReference type="RefSeq" id="WP_136336426.1">
    <property type="nucleotide sequence ID" value="NZ_QXMP01000006.1"/>
</dbReference>
<dbReference type="PROSITE" id="PS50109">
    <property type="entry name" value="HIS_KIN"/>
    <property type="match status" value="1"/>
</dbReference>
<dbReference type="CDD" id="cd00082">
    <property type="entry name" value="HisKA"/>
    <property type="match status" value="1"/>
</dbReference>
<dbReference type="SUPFAM" id="SSF52172">
    <property type="entry name" value="CheY-like"/>
    <property type="match status" value="1"/>
</dbReference>
<protein>
    <recommendedName>
        <fullName evidence="2">histidine kinase</fullName>
        <ecNumber evidence="2">2.7.13.3</ecNumber>
    </recommendedName>
</protein>
<dbReference type="AlphaFoldDB" id="A0A4V6RRS3"/>
<evidence type="ECO:0000313" key="8">
    <source>
        <dbReference type="EMBL" id="THD66354.1"/>
    </source>
</evidence>
<dbReference type="SUPFAM" id="SSF55874">
    <property type="entry name" value="ATPase domain of HSP90 chaperone/DNA topoisomerase II/histidine kinase"/>
    <property type="match status" value="1"/>
</dbReference>
<dbReference type="PROSITE" id="PS50110">
    <property type="entry name" value="RESPONSE_REGULATORY"/>
    <property type="match status" value="1"/>
</dbReference>
<comment type="catalytic activity">
    <reaction evidence="1">
        <text>ATP + protein L-histidine = ADP + protein N-phospho-L-histidine.</text>
        <dbReference type="EC" id="2.7.13.3"/>
    </reaction>
</comment>
<dbReference type="CDD" id="cd17546">
    <property type="entry name" value="REC_hyHK_CKI1_RcsC-like"/>
    <property type="match status" value="1"/>
</dbReference>
<sequence>MRYIILVIAFLLLPCNLVAQDDVIIKDSLQGIVKKFYKEKNLGDYEGALDELNRAFQLATILDDDRINIDLYNLNTILNLEFNQQNSPKLSLRLAQSDFFDSDSYPEGKASSTILQAYVNARKRMTEEALEDIRRADAILEDIDPELLSENTKQLINFYKALTYKELDDYNNAKVYFNEVMQNDHRFENEYLRAKAYLNMADIFLDEYNFASAEYQLKNALLVAGQYEYPKILKDAHYLYSQLQEKQGDWREAFYHSKSADSINTLYFNPETLLAQGKASRENVTDIYIKTIDYLTKDNEEKDEVTNRSKLTSVLSSALLIIISLLTISLYRNNQIKIKTNELLVKKNKELRIAKENAEQAMKTKSQFLSTVSHELRTPLYAVTGLTHLLLEEDPKENQKPHLESLKFSGEYLLDFINDILQINKIDANKVAVEHQQFDLRKTLHDVCHSLDQTAKENNNNILVEIAPDIPNKLLGDPLKLSQIFINLVGNALKFTQSGNVTIIARPIEKDQGNMRIHFEVVDEGIGISKEMQENIFDSFSQGSVQINRKYGGTGLGLTIVKSLLGLFNSNIQLESELGKGSRFFFDIVFDIPETEPVTIEGEQEILPTEKDLESILANLHILIVEDNKINQVITKKMLDKKEITSDIANDGYEAIDKVKANEYDLVLMDIHMPGISGLAATEQIRTFNTTLPIVALTAITLDENTDDFFKAGCTDIITKPFKPETFYGTIAKVIRNSKESVKDS</sequence>
<dbReference type="InterPro" id="IPR005467">
    <property type="entry name" value="His_kinase_dom"/>
</dbReference>
<dbReference type="Gene3D" id="3.40.50.2300">
    <property type="match status" value="1"/>
</dbReference>
<keyword evidence="9" id="KW-1185">Reference proteome</keyword>
<name>A0A4V6RRS3_9FLAO</name>
<feature type="modified residue" description="4-aspartylphosphate" evidence="4">
    <location>
        <position position="670"/>
    </location>
</feature>
<dbReference type="SMART" id="SM00387">
    <property type="entry name" value="HATPase_c"/>
    <property type="match status" value="1"/>
</dbReference>
<gene>
    <name evidence="8" type="ORF">E7Z59_11100</name>
</gene>
<dbReference type="InterPro" id="IPR003594">
    <property type="entry name" value="HATPase_dom"/>
</dbReference>
<feature type="signal peptide" evidence="5">
    <location>
        <begin position="1"/>
        <end position="19"/>
    </location>
</feature>
<dbReference type="Gene3D" id="1.25.40.10">
    <property type="entry name" value="Tetratricopeptide repeat domain"/>
    <property type="match status" value="1"/>
</dbReference>
<evidence type="ECO:0000313" key="9">
    <source>
        <dbReference type="Proteomes" id="UP000305939"/>
    </source>
</evidence>
<dbReference type="SMART" id="SM00388">
    <property type="entry name" value="HisKA"/>
    <property type="match status" value="1"/>
</dbReference>
<evidence type="ECO:0000256" key="5">
    <source>
        <dbReference type="SAM" id="SignalP"/>
    </source>
</evidence>
<dbReference type="CDD" id="cd16922">
    <property type="entry name" value="HATPase_EvgS-ArcB-TorS-like"/>
    <property type="match status" value="1"/>
</dbReference>
<dbReference type="Pfam" id="PF00072">
    <property type="entry name" value="Response_reg"/>
    <property type="match status" value="1"/>
</dbReference>
<dbReference type="PANTHER" id="PTHR45339">
    <property type="entry name" value="HYBRID SIGNAL TRANSDUCTION HISTIDINE KINASE J"/>
    <property type="match status" value="1"/>
</dbReference>
<comment type="caution">
    <text evidence="8">The sequence shown here is derived from an EMBL/GenBank/DDBJ whole genome shotgun (WGS) entry which is preliminary data.</text>
</comment>
<feature type="chain" id="PRO_5020799039" description="histidine kinase" evidence="5">
    <location>
        <begin position="20"/>
        <end position="745"/>
    </location>
</feature>
<dbReference type="PANTHER" id="PTHR45339:SF5">
    <property type="entry name" value="HISTIDINE KINASE"/>
    <property type="match status" value="1"/>
</dbReference>
<dbReference type="FunFam" id="3.30.565.10:FF:000010">
    <property type="entry name" value="Sensor histidine kinase RcsC"/>
    <property type="match status" value="1"/>
</dbReference>
<dbReference type="SUPFAM" id="SSF47384">
    <property type="entry name" value="Homodimeric domain of signal transducing histidine kinase"/>
    <property type="match status" value="1"/>
</dbReference>
<dbReference type="Pfam" id="PF00512">
    <property type="entry name" value="HisKA"/>
    <property type="match status" value="1"/>
</dbReference>
<evidence type="ECO:0000259" key="6">
    <source>
        <dbReference type="PROSITE" id="PS50109"/>
    </source>
</evidence>
<dbReference type="GO" id="GO:0000155">
    <property type="term" value="F:phosphorelay sensor kinase activity"/>
    <property type="evidence" value="ECO:0007669"/>
    <property type="project" value="InterPro"/>
</dbReference>
<dbReference type="Pfam" id="PF02518">
    <property type="entry name" value="HATPase_c"/>
    <property type="match status" value="1"/>
</dbReference>
<evidence type="ECO:0000256" key="1">
    <source>
        <dbReference type="ARBA" id="ARBA00000085"/>
    </source>
</evidence>